<feature type="domain" description="Homing endonuclease LAGLIDADG" evidence="2">
    <location>
        <begin position="231"/>
        <end position="339"/>
    </location>
</feature>
<evidence type="ECO:0000313" key="4">
    <source>
        <dbReference type="Proteomes" id="UP000001197"/>
    </source>
</evidence>
<dbReference type="GO" id="GO:0004519">
    <property type="term" value="F:endonuclease activity"/>
    <property type="evidence" value="ECO:0007669"/>
    <property type="project" value="InterPro"/>
</dbReference>
<dbReference type="KEGG" id="pan:PoanfMp14"/>
<name>Q02695_PODAN</name>
<dbReference type="EMBL" id="X55026">
    <property type="protein sequence ID" value="CAA38773.1"/>
    <property type="molecule type" value="Genomic_DNA"/>
</dbReference>
<keyword evidence="3" id="KW-0496">Mitochondrion</keyword>
<dbReference type="STRING" id="515849.Q02695"/>
<evidence type="ECO:0000313" key="3">
    <source>
        <dbReference type="EMBL" id="CAA38773.1"/>
    </source>
</evidence>
<dbReference type="GO" id="GO:0005739">
    <property type="term" value="C:mitochondrion"/>
    <property type="evidence" value="ECO:0007669"/>
    <property type="project" value="UniProtKB-ARBA"/>
</dbReference>
<keyword evidence="1" id="KW-0812">Transmembrane</keyword>
<dbReference type="Pfam" id="PF00961">
    <property type="entry name" value="LAGLIDADG_1"/>
    <property type="match status" value="2"/>
</dbReference>
<accession>Q02695</accession>
<dbReference type="InterPro" id="IPR004860">
    <property type="entry name" value="LAGLIDADG_dom"/>
</dbReference>
<sequence>MSIIIFRDYTLDTYQGDDIVQILLQSKTRMITYLCLNDVGITLLLFIFVSGIKNKMGLRKFSSITVRDTQNESFNNNNSVNKNNEFLHWFSGFTDAEGNFLISIDRNYVKLRFKISLHIDDLKVLQVIQSNLNIGRITVEEVRSRCSFIVEDISGINTICSIFNNYPLHTSKKLDFQDFYEALLIRTKEKIISPTNLEKILCLKNGMNSKREIFTYDITKSQIIIDPNWFIGFMEGEGTFGIKTGSSLYLQVAQKNTSQECLNGITNYLIALSNNTKYFHTQSNKILPLNVTSAINAKTSVVSLVVSNIDALYYYILPLLDESKFYSRKFEDFKLWRMALILKIRGYYYTLEGKNLFLEISEILNKRYSTTVSSENVKEIINNISKKFEDIIKKDSPFDIELDIPHTENVRKFSIANRSEKPKTVYIYTNEGLIEGSPFTSYSAAHFNLLGIVKYPFPSLKH</sequence>
<dbReference type="Proteomes" id="UP000001197">
    <property type="component" value="Mitochondrion"/>
</dbReference>
<dbReference type="AlphaFoldDB" id="Q02695"/>
<protein>
    <submittedName>
        <fullName evidence="3">Dod Cytb i1 grp IB protein a</fullName>
    </submittedName>
</protein>
<keyword evidence="1" id="KW-1133">Transmembrane helix</keyword>
<reference evidence="3 4" key="1">
    <citation type="journal article" date="1990" name="Curr. Genet.">
        <title>The complete DNA sequence of the mitochondrial genome of Podospora anserina.</title>
        <authorList>
            <person name="Cummings D.J."/>
            <person name="McNally K.L."/>
            <person name="Domenico J.M."/>
            <person name="Matsuura E.T."/>
        </authorList>
    </citation>
    <scope>NUCLEOTIDE SEQUENCE [LARGE SCALE GENOMIC DNA]</scope>
    <source>
        <strain evidence="4">s</strain>
    </source>
</reference>
<organism evidence="3 4">
    <name type="scientific">Podospora anserina (strain S / ATCC MYA-4624 / DSM 980 / FGSC 10383)</name>
    <name type="common">Pleurage anserina</name>
    <dbReference type="NCBI Taxonomy" id="515849"/>
    <lineage>
        <taxon>Eukaryota</taxon>
        <taxon>Fungi</taxon>
        <taxon>Dikarya</taxon>
        <taxon>Ascomycota</taxon>
        <taxon>Pezizomycotina</taxon>
        <taxon>Sordariomycetes</taxon>
        <taxon>Sordariomycetidae</taxon>
        <taxon>Sordariales</taxon>
        <taxon>Podosporaceae</taxon>
        <taxon>Podospora</taxon>
        <taxon>Podospora anserina</taxon>
    </lineage>
</organism>
<dbReference type="PIR" id="B48326">
    <property type="entry name" value="B48326"/>
</dbReference>
<evidence type="ECO:0000256" key="1">
    <source>
        <dbReference type="SAM" id="Phobius"/>
    </source>
</evidence>
<dbReference type="SUPFAM" id="SSF55608">
    <property type="entry name" value="Homing endonucleases"/>
    <property type="match status" value="2"/>
</dbReference>
<evidence type="ECO:0000259" key="2">
    <source>
        <dbReference type="Pfam" id="PF00961"/>
    </source>
</evidence>
<proteinExistence type="predicted"/>
<geneLocation type="mitochondrion" evidence="3"/>
<dbReference type="PANTHER" id="PTHR36181:SF2">
    <property type="entry name" value="INTRON-ENCODED ENDONUCLEASE AI3-RELATED"/>
    <property type="match status" value="1"/>
</dbReference>
<dbReference type="PANTHER" id="PTHR36181">
    <property type="entry name" value="INTRON-ENCODED ENDONUCLEASE AI3-RELATED"/>
    <property type="match status" value="1"/>
</dbReference>
<dbReference type="InterPro" id="IPR051289">
    <property type="entry name" value="LAGLIDADG_Endonuclease"/>
</dbReference>
<keyword evidence="4" id="KW-1185">Reference proteome</keyword>
<dbReference type="GeneID" id="802440"/>
<dbReference type="Gene3D" id="3.10.28.10">
    <property type="entry name" value="Homing endonucleases"/>
    <property type="match status" value="2"/>
</dbReference>
<feature type="transmembrane region" description="Helical" evidence="1">
    <location>
        <begin position="30"/>
        <end position="52"/>
    </location>
</feature>
<dbReference type="InParanoid" id="Q02695"/>
<dbReference type="RefSeq" id="NP_074921.1">
    <property type="nucleotide sequence ID" value="NC_001329.3"/>
</dbReference>
<feature type="domain" description="Homing endonuclease LAGLIDADG" evidence="2">
    <location>
        <begin position="91"/>
        <end position="182"/>
    </location>
</feature>
<keyword evidence="1" id="KW-0472">Membrane</keyword>
<dbReference type="InterPro" id="IPR027434">
    <property type="entry name" value="Homing_endonucl"/>
</dbReference>